<dbReference type="PANTHER" id="PTHR10943">
    <property type="entry name" value="26S PROTEASOME NON-ATPASE REGULATORY SUBUNIT"/>
    <property type="match status" value="1"/>
</dbReference>
<dbReference type="InterPro" id="IPR040892">
    <property type="entry name" value="RPN1_N"/>
</dbReference>
<dbReference type="GO" id="GO:0008540">
    <property type="term" value="C:proteasome regulatory particle, base subcomplex"/>
    <property type="evidence" value="ECO:0007669"/>
    <property type="project" value="TreeGrafter"/>
</dbReference>
<dbReference type="AlphaFoldDB" id="A0A2U1LIZ5"/>
<feature type="domain" description="K-box" evidence="2">
    <location>
        <begin position="1"/>
        <end position="99"/>
    </location>
</feature>
<gene>
    <name evidence="3" type="ORF">CTI12_AA486570</name>
</gene>
<dbReference type="PROSITE" id="PS51297">
    <property type="entry name" value="K_BOX"/>
    <property type="match status" value="1"/>
</dbReference>
<sequence>MAYIPCDVTKNRRNAEQEHGTLFGLMLNGHLMGEKLGCLNVKELKELETRLERGISKIRSKKNDMILAETENLQKREVELEHHNEFLRSKVQVSSRMQEIRTSTSSMTSVPKPLKFLHPHYGTLKSFYESMTESDLKKLLAYILSVLALTMSADGEPESLKYRMLGSKGDIGSWGHEYVR</sequence>
<dbReference type="GO" id="GO:0005634">
    <property type="term" value="C:nucleus"/>
    <property type="evidence" value="ECO:0007669"/>
    <property type="project" value="InterPro"/>
</dbReference>
<comment type="caution">
    <text evidence="3">The sequence shown here is derived from an EMBL/GenBank/DDBJ whole genome shotgun (WGS) entry which is preliminary data.</text>
</comment>
<evidence type="ECO:0000313" key="4">
    <source>
        <dbReference type="Proteomes" id="UP000245207"/>
    </source>
</evidence>
<keyword evidence="1" id="KW-0677">Repeat</keyword>
<evidence type="ECO:0000259" key="2">
    <source>
        <dbReference type="PROSITE" id="PS51297"/>
    </source>
</evidence>
<dbReference type="Pfam" id="PF17781">
    <property type="entry name" value="RPN1_RPN2_N"/>
    <property type="match status" value="1"/>
</dbReference>
<dbReference type="InterPro" id="IPR002487">
    <property type="entry name" value="TF_Kbox"/>
</dbReference>
<organism evidence="3 4">
    <name type="scientific">Artemisia annua</name>
    <name type="common">Sweet wormwood</name>
    <dbReference type="NCBI Taxonomy" id="35608"/>
    <lineage>
        <taxon>Eukaryota</taxon>
        <taxon>Viridiplantae</taxon>
        <taxon>Streptophyta</taxon>
        <taxon>Embryophyta</taxon>
        <taxon>Tracheophyta</taxon>
        <taxon>Spermatophyta</taxon>
        <taxon>Magnoliopsida</taxon>
        <taxon>eudicotyledons</taxon>
        <taxon>Gunneridae</taxon>
        <taxon>Pentapetalae</taxon>
        <taxon>asterids</taxon>
        <taxon>campanulids</taxon>
        <taxon>Asterales</taxon>
        <taxon>Asteraceae</taxon>
        <taxon>Asteroideae</taxon>
        <taxon>Anthemideae</taxon>
        <taxon>Artemisiinae</taxon>
        <taxon>Artemisia</taxon>
    </lineage>
</organism>
<name>A0A2U1LIZ5_ARTAN</name>
<reference evidence="3 4" key="1">
    <citation type="journal article" date="2018" name="Mol. Plant">
        <title>The genome of Artemisia annua provides insight into the evolution of Asteraceae family and artemisinin biosynthesis.</title>
        <authorList>
            <person name="Shen Q."/>
            <person name="Zhang L."/>
            <person name="Liao Z."/>
            <person name="Wang S."/>
            <person name="Yan T."/>
            <person name="Shi P."/>
            <person name="Liu M."/>
            <person name="Fu X."/>
            <person name="Pan Q."/>
            <person name="Wang Y."/>
            <person name="Lv Z."/>
            <person name="Lu X."/>
            <person name="Zhang F."/>
            <person name="Jiang W."/>
            <person name="Ma Y."/>
            <person name="Chen M."/>
            <person name="Hao X."/>
            <person name="Li L."/>
            <person name="Tang Y."/>
            <person name="Lv G."/>
            <person name="Zhou Y."/>
            <person name="Sun X."/>
            <person name="Brodelius P.E."/>
            <person name="Rose J.K.C."/>
            <person name="Tang K."/>
        </authorList>
    </citation>
    <scope>NUCLEOTIDE SEQUENCE [LARGE SCALE GENOMIC DNA]</scope>
    <source>
        <strain evidence="4">cv. Huhao1</strain>
        <tissue evidence="3">Leaf</tissue>
    </source>
</reference>
<evidence type="ECO:0000313" key="3">
    <source>
        <dbReference type="EMBL" id="PWA48966.1"/>
    </source>
</evidence>
<dbReference type="GO" id="GO:0003700">
    <property type="term" value="F:DNA-binding transcription factor activity"/>
    <property type="evidence" value="ECO:0007669"/>
    <property type="project" value="InterPro"/>
</dbReference>
<proteinExistence type="predicted"/>
<dbReference type="OrthoDB" id="1721204at2759"/>
<dbReference type="Proteomes" id="UP000245207">
    <property type="component" value="Unassembled WGS sequence"/>
</dbReference>
<dbReference type="GO" id="GO:0043161">
    <property type="term" value="P:proteasome-mediated ubiquitin-dependent protein catabolic process"/>
    <property type="evidence" value="ECO:0007669"/>
    <property type="project" value="TreeGrafter"/>
</dbReference>
<dbReference type="PANTHER" id="PTHR10943:SF1">
    <property type="entry name" value="26S PROTEASOME NON-ATPASE REGULATORY SUBUNIT 2"/>
    <property type="match status" value="1"/>
</dbReference>
<evidence type="ECO:0000256" key="1">
    <source>
        <dbReference type="ARBA" id="ARBA00022737"/>
    </source>
</evidence>
<dbReference type="GO" id="GO:0034515">
    <property type="term" value="C:proteasome storage granule"/>
    <property type="evidence" value="ECO:0007669"/>
    <property type="project" value="TreeGrafter"/>
</dbReference>
<dbReference type="EMBL" id="PKPP01009141">
    <property type="protein sequence ID" value="PWA48966.1"/>
    <property type="molecule type" value="Genomic_DNA"/>
</dbReference>
<dbReference type="Pfam" id="PF01486">
    <property type="entry name" value="K-box"/>
    <property type="match status" value="1"/>
</dbReference>
<protein>
    <recommendedName>
        <fullName evidence="2">K-box domain-containing protein</fullName>
    </recommendedName>
</protein>
<keyword evidence="4" id="KW-1185">Reference proteome</keyword>
<accession>A0A2U1LIZ5</accession>
<dbReference type="STRING" id="35608.A0A2U1LIZ5"/>